<gene>
    <name evidence="2" type="ORF">SAMN06295933_0898</name>
</gene>
<dbReference type="Proteomes" id="UP000192906">
    <property type="component" value="Unassembled WGS sequence"/>
</dbReference>
<dbReference type="RefSeq" id="WP_085098887.1">
    <property type="nucleotide sequence ID" value="NZ_FWZU01000001.1"/>
</dbReference>
<organism evidence="2 3">
    <name type="scientific">Desulfovibrio gilichinskyi</name>
    <dbReference type="NCBI Taxonomy" id="1519643"/>
    <lineage>
        <taxon>Bacteria</taxon>
        <taxon>Pseudomonadati</taxon>
        <taxon>Thermodesulfobacteriota</taxon>
        <taxon>Desulfovibrionia</taxon>
        <taxon>Desulfovibrionales</taxon>
        <taxon>Desulfovibrionaceae</taxon>
        <taxon>Desulfovibrio</taxon>
    </lineage>
</organism>
<evidence type="ECO:0000256" key="1">
    <source>
        <dbReference type="SAM" id="Phobius"/>
    </source>
</evidence>
<reference evidence="3" key="1">
    <citation type="submission" date="2017-04" db="EMBL/GenBank/DDBJ databases">
        <authorList>
            <person name="Varghese N."/>
            <person name="Submissions S."/>
        </authorList>
    </citation>
    <scope>NUCLEOTIDE SEQUENCE [LARGE SCALE GENOMIC DNA]</scope>
    <source>
        <strain evidence="3">K3S</strain>
    </source>
</reference>
<dbReference type="AlphaFoldDB" id="A0A1X7CHD1"/>
<dbReference type="OrthoDB" id="9853884at2"/>
<evidence type="ECO:0000313" key="2">
    <source>
        <dbReference type="EMBL" id="SME96541.1"/>
    </source>
</evidence>
<feature type="transmembrane region" description="Helical" evidence="1">
    <location>
        <begin position="89"/>
        <end position="108"/>
    </location>
</feature>
<sequence>MKKKANREKVIKRLSKEKYLFAPLTLFSATFFLVIMGLKQGGGNFLIEASALLFALSLGIFGPLSYVLFFREINFDKKVLFKTEYYKFAYFLMVCGYISVPTAIAMLVLSESLLAGGITVSVFFLIIFISTDVIKDK</sequence>
<protein>
    <submittedName>
        <fullName evidence="2">Uncharacterized protein</fullName>
    </submittedName>
</protein>
<feature type="transmembrane region" description="Helical" evidence="1">
    <location>
        <begin position="20"/>
        <end position="38"/>
    </location>
</feature>
<dbReference type="EMBL" id="FWZU01000001">
    <property type="protein sequence ID" value="SME96541.1"/>
    <property type="molecule type" value="Genomic_DNA"/>
</dbReference>
<feature type="transmembrane region" description="Helical" evidence="1">
    <location>
        <begin position="114"/>
        <end position="134"/>
    </location>
</feature>
<evidence type="ECO:0000313" key="3">
    <source>
        <dbReference type="Proteomes" id="UP000192906"/>
    </source>
</evidence>
<keyword evidence="3" id="KW-1185">Reference proteome</keyword>
<keyword evidence="1" id="KW-1133">Transmembrane helix</keyword>
<name>A0A1X7CHD1_9BACT</name>
<keyword evidence="1" id="KW-0812">Transmembrane</keyword>
<accession>A0A1X7CHD1</accession>
<keyword evidence="1" id="KW-0472">Membrane</keyword>
<feature type="transmembrane region" description="Helical" evidence="1">
    <location>
        <begin position="50"/>
        <end position="69"/>
    </location>
</feature>
<proteinExistence type="predicted"/>